<sequence length="106" mass="12317">MALIVIDDRILNYQVENVKDSLERITNQIFKLLPTFEDGKDWIKPLDTLVIEITGMALVTPNAPKLYQLVYKLQGVKEQGKDIEFMLFRRMIFEACNIANDIRESL</sequence>
<name>A0A8S5TZ67_9CAUD</name>
<evidence type="ECO:0000313" key="1">
    <source>
        <dbReference type="EMBL" id="DAF87494.1"/>
    </source>
</evidence>
<organism evidence="1">
    <name type="scientific">Siphoviridae sp. ctnPP24</name>
    <dbReference type="NCBI Taxonomy" id="2825662"/>
    <lineage>
        <taxon>Viruses</taxon>
        <taxon>Duplodnaviria</taxon>
        <taxon>Heunggongvirae</taxon>
        <taxon>Uroviricota</taxon>
        <taxon>Caudoviricetes</taxon>
    </lineage>
</organism>
<accession>A0A8S5TZ67</accession>
<protein>
    <submittedName>
        <fullName evidence="1">Uncharacterized protein</fullName>
    </submittedName>
</protein>
<dbReference type="EMBL" id="BK015962">
    <property type="protein sequence ID" value="DAF87494.1"/>
    <property type="molecule type" value="Genomic_DNA"/>
</dbReference>
<proteinExistence type="predicted"/>
<reference evidence="1" key="1">
    <citation type="journal article" date="2021" name="Proc. Natl. Acad. Sci. U.S.A.">
        <title>A Catalog of Tens of Thousands of Viruses from Human Metagenomes Reveals Hidden Associations with Chronic Diseases.</title>
        <authorList>
            <person name="Tisza M.J."/>
            <person name="Buck C.B."/>
        </authorList>
    </citation>
    <scope>NUCLEOTIDE SEQUENCE</scope>
    <source>
        <strain evidence="1">CtnPP24</strain>
    </source>
</reference>